<accession>W3XLI5</accession>
<name>W3XLI5_PESFW</name>
<dbReference type="InParanoid" id="W3XLI5"/>
<feature type="transmembrane region" description="Helical" evidence="1">
    <location>
        <begin position="139"/>
        <end position="165"/>
    </location>
</feature>
<protein>
    <submittedName>
        <fullName evidence="2">Uncharacterized protein</fullName>
    </submittedName>
</protein>
<keyword evidence="1" id="KW-1133">Transmembrane helix</keyword>
<gene>
    <name evidence="2" type="ORF">PFICI_00145</name>
</gene>
<keyword evidence="1" id="KW-0812">Transmembrane</keyword>
<dbReference type="GeneID" id="19265158"/>
<reference evidence="3" key="1">
    <citation type="journal article" date="2015" name="BMC Genomics">
        <title>Genomic and transcriptomic analysis of the endophytic fungus Pestalotiopsis fici reveals its lifestyle and high potential for synthesis of natural products.</title>
        <authorList>
            <person name="Wang X."/>
            <person name="Zhang X."/>
            <person name="Liu L."/>
            <person name="Xiang M."/>
            <person name="Wang W."/>
            <person name="Sun X."/>
            <person name="Che Y."/>
            <person name="Guo L."/>
            <person name="Liu G."/>
            <person name="Guo L."/>
            <person name="Wang C."/>
            <person name="Yin W.B."/>
            <person name="Stadler M."/>
            <person name="Zhang X."/>
            <person name="Liu X."/>
        </authorList>
    </citation>
    <scope>NUCLEOTIDE SEQUENCE [LARGE SCALE GENOMIC DNA]</scope>
    <source>
        <strain evidence="3">W106-1 / CGMCC3.15140</strain>
    </source>
</reference>
<dbReference type="HOGENOM" id="CLU_1215148_0_0_1"/>
<dbReference type="KEGG" id="pfy:PFICI_00145"/>
<evidence type="ECO:0000313" key="2">
    <source>
        <dbReference type="EMBL" id="ETS86317.1"/>
    </source>
</evidence>
<evidence type="ECO:0000313" key="3">
    <source>
        <dbReference type="Proteomes" id="UP000030651"/>
    </source>
</evidence>
<organism evidence="2 3">
    <name type="scientific">Pestalotiopsis fici (strain W106-1 / CGMCC3.15140)</name>
    <dbReference type="NCBI Taxonomy" id="1229662"/>
    <lineage>
        <taxon>Eukaryota</taxon>
        <taxon>Fungi</taxon>
        <taxon>Dikarya</taxon>
        <taxon>Ascomycota</taxon>
        <taxon>Pezizomycotina</taxon>
        <taxon>Sordariomycetes</taxon>
        <taxon>Xylariomycetidae</taxon>
        <taxon>Amphisphaeriales</taxon>
        <taxon>Sporocadaceae</taxon>
        <taxon>Pestalotiopsis</taxon>
    </lineage>
</organism>
<dbReference type="RefSeq" id="XP_007826917.1">
    <property type="nucleotide sequence ID" value="XM_007828726.1"/>
</dbReference>
<keyword evidence="1" id="KW-0472">Membrane</keyword>
<dbReference type="AlphaFoldDB" id="W3XLI5"/>
<sequence>MSSDGTASIYVESDGDSLDNVTVPGPPLINTSLPLDIIPANCLYQMTYAAGSSILDYINEYFAGAIVPSSNDVGVFGSPQLRVVFNDTYANFDSVNAIFDRVAEALTVRVRTYNNSDSPDFRPASGKVFVEQTCVSVRWPFLVFPIVVVVLTTVFLASIVGYAALGKAGAVAAGWKSSILPMAFNGLTMDRSVSESVGGKIGLSSSLDTMESVARRTVARITDSTDID</sequence>
<dbReference type="PANTHER" id="PTHR35394">
    <property type="entry name" value="DUF3176 DOMAIN-CONTAINING PROTEIN"/>
    <property type="match status" value="1"/>
</dbReference>
<proteinExistence type="predicted"/>
<dbReference type="PANTHER" id="PTHR35394:SF6">
    <property type="entry name" value="DUF3176 DOMAIN-CONTAINING PROTEIN"/>
    <property type="match status" value="1"/>
</dbReference>
<evidence type="ECO:0000256" key="1">
    <source>
        <dbReference type="SAM" id="Phobius"/>
    </source>
</evidence>
<keyword evidence="3" id="KW-1185">Reference proteome</keyword>
<dbReference type="EMBL" id="KI912109">
    <property type="protein sequence ID" value="ETS86317.1"/>
    <property type="molecule type" value="Genomic_DNA"/>
</dbReference>
<dbReference type="Proteomes" id="UP000030651">
    <property type="component" value="Unassembled WGS sequence"/>
</dbReference>
<dbReference type="STRING" id="1229662.W3XLI5"/>